<feature type="region of interest" description="Disordered" evidence="1">
    <location>
        <begin position="30"/>
        <end position="69"/>
    </location>
</feature>
<name>A0A133U5X7_9EURY</name>
<evidence type="ECO:0000256" key="1">
    <source>
        <dbReference type="SAM" id="MobiDB-lite"/>
    </source>
</evidence>
<accession>A0A133U5X7</accession>
<organism evidence="2 3">
    <name type="scientific">candidate division MSBL1 archaeon SCGC-AAA259D14</name>
    <dbReference type="NCBI Taxonomy" id="1698261"/>
    <lineage>
        <taxon>Archaea</taxon>
        <taxon>Methanobacteriati</taxon>
        <taxon>Methanobacteriota</taxon>
        <taxon>candidate division MSBL1</taxon>
    </lineage>
</organism>
<dbReference type="EMBL" id="LHXL01000030">
    <property type="protein sequence ID" value="KXA89593.1"/>
    <property type="molecule type" value="Genomic_DNA"/>
</dbReference>
<evidence type="ECO:0000313" key="3">
    <source>
        <dbReference type="Proteomes" id="UP000070589"/>
    </source>
</evidence>
<dbReference type="AlphaFoldDB" id="A0A133U5X7"/>
<feature type="compositionally biased region" description="Polar residues" evidence="1">
    <location>
        <begin position="32"/>
        <end position="46"/>
    </location>
</feature>
<protein>
    <submittedName>
        <fullName evidence="2">Uncharacterized protein</fullName>
    </submittedName>
</protein>
<gene>
    <name evidence="2" type="ORF">AKJ62_02800</name>
</gene>
<evidence type="ECO:0000313" key="2">
    <source>
        <dbReference type="EMBL" id="KXA89593.1"/>
    </source>
</evidence>
<comment type="caution">
    <text evidence="2">The sequence shown here is derived from an EMBL/GenBank/DDBJ whole genome shotgun (WGS) entry which is preliminary data.</text>
</comment>
<dbReference type="Proteomes" id="UP000070589">
    <property type="component" value="Unassembled WGS sequence"/>
</dbReference>
<reference evidence="2 3" key="1">
    <citation type="journal article" date="2016" name="Sci. Rep.">
        <title>Metabolic traits of an uncultured archaeal lineage -MSBL1- from brine pools of the Red Sea.</title>
        <authorList>
            <person name="Mwirichia R."/>
            <person name="Alam I."/>
            <person name="Rashid M."/>
            <person name="Vinu M."/>
            <person name="Ba-Alawi W."/>
            <person name="Anthony Kamau A."/>
            <person name="Kamanda Ngugi D."/>
            <person name="Goker M."/>
            <person name="Klenk H.P."/>
            <person name="Bajic V."/>
            <person name="Stingl U."/>
        </authorList>
    </citation>
    <scope>NUCLEOTIDE SEQUENCE [LARGE SCALE GENOMIC DNA]</scope>
    <source>
        <strain evidence="2">SCGC-AAA259D14</strain>
    </source>
</reference>
<proteinExistence type="predicted"/>
<keyword evidence="3" id="KW-1185">Reference proteome</keyword>
<sequence>MSCRKFPIKTDFGSHFDCVGLREMREVIENIANDTPHSTKPRSYNSGRDGKENPQTIVQGPSKVEHRTTPGRSVLGLRLQNWIALAKLFLR</sequence>